<protein>
    <submittedName>
        <fullName evidence="2">Uncharacterized protein</fullName>
    </submittedName>
</protein>
<feature type="compositionally biased region" description="Low complexity" evidence="1">
    <location>
        <begin position="1"/>
        <end position="20"/>
    </location>
</feature>
<sequence length="128" mass="12969">APPRSSRGNLSSRSSTSSYSTACGDETMMLSGLHSAMRGSPGPSRLELARSSPGPAVSPLDIPEDSPACPPVPPFFEAAVFEEVASALGEPSGARDAGPPGEEQPASASGGEASSMEAIRARACTPRR</sequence>
<organism evidence="2 3">
    <name type="scientific">Prorocentrum cordatum</name>
    <dbReference type="NCBI Taxonomy" id="2364126"/>
    <lineage>
        <taxon>Eukaryota</taxon>
        <taxon>Sar</taxon>
        <taxon>Alveolata</taxon>
        <taxon>Dinophyceae</taxon>
        <taxon>Prorocentrales</taxon>
        <taxon>Prorocentraceae</taxon>
        <taxon>Prorocentrum</taxon>
    </lineage>
</organism>
<feature type="non-terminal residue" evidence="2">
    <location>
        <position position="128"/>
    </location>
</feature>
<accession>A0ABN9QRV5</accession>
<evidence type="ECO:0000313" key="3">
    <source>
        <dbReference type="Proteomes" id="UP001189429"/>
    </source>
</evidence>
<evidence type="ECO:0000313" key="2">
    <source>
        <dbReference type="EMBL" id="CAK0808945.1"/>
    </source>
</evidence>
<dbReference type="Proteomes" id="UP001189429">
    <property type="component" value="Unassembled WGS sequence"/>
</dbReference>
<feature type="region of interest" description="Disordered" evidence="1">
    <location>
        <begin position="86"/>
        <end position="128"/>
    </location>
</feature>
<proteinExistence type="predicted"/>
<evidence type="ECO:0000256" key="1">
    <source>
        <dbReference type="SAM" id="MobiDB-lite"/>
    </source>
</evidence>
<dbReference type="EMBL" id="CAUYUJ010004286">
    <property type="protein sequence ID" value="CAK0808945.1"/>
    <property type="molecule type" value="Genomic_DNA"/>
</dbReference>
<feature type="compositionally biased region" description="Low complexity" evidence="1">
    <location>
        <begin position="101"/>
        <end position="118"/>
    </location>
</feature>
<feature type="region of interest" description="Disordered" evidence="1">
    <location>
        <begin position="1"/>
        <end position="74"/>
    </location>
</feature>
<reference evidence="2" key="1">
    <citation type="submission" date="2023-10" db="EMBL/GenBank/DDBJ databases">
        <authorList>
            <person name="Chen Y."/>
            <person name="Shah S."/>
            <person name="Dougan E. K."/>
            <person name="Thang M."/>
            <person name="Chan C."/>
        </authorList>
    </citation>
    <scope>NUCLEOTIDE SEQUENCE [LARGE SCALE GENOMIC DNA]</scope>
</reference>
<keyword evidence="3" id="KW-1185">Reference proteome</keyword>
<comment type="caution">
    <text evidence="2">The sequence shown here is derived from an EMBL/GenBank/DDBJ whole genome shotgun (WGS) entry which is preliminary data.</text>
</comment>
<feature type="non-terminal residue" evidence="2">
    <location>
        <position position="1"/>
    </location>
</feature>
<name>A0ABN9QRV5_9DINO</name>
<gene>
    <name evidence="2" type="ORF">PCOR1329_LOCUS14356</name>
</gene>